<evidence type="ECO:0000313" key="3">
    <source>
        <dbReference type="Proteomes" id="UP000624404"/>
    </source>
</evidence>
<sequence>MLEESSKKEMDTKANPENPKSDTRPQTKDAFKPDPHFSAIFVTRSDQPPILNSHLPQIIATASKAHPTKPSTRLVQVPKGSETRIAAALGLPRVSFLGILDDAPNSKALIDLIRDCVEEIQIPWLDEAKKAEYLETKINSIQTSIGAVNPK</sequence>
<dbReference type="GO" id="GO:0005655">
    <property type="term" value="C:nucleolar ribonuclease P complex"/>
    <property type="evidence" value="ECO:0007669"/>
    <property type="project" value="TreeGrafter"/>
</dbReference>
<gene>
    <name evidence="2" type="ORF">SCLTRI_LOCUS4699</name>
</gene>
<organism evidence="2 3">
    <name type="scientific">Sclerotinia trifoliorum</name>
    <dbReference type="NCBI Taxonomy" id="28548"/>
    <lineage>
        <taxon>Eukaryota</taxon>
        <taxon>Fungi</taxon>
        <taxon>Dikarya</taxon>
        <taxon>Ascomycota</taxon>
        <taxon>Pezizomycotina</taxon>
        <taxon>Leotiomycetes</taxon>
        <taxon>Helotiales</taxon>
        <taxon>Sclerotiniaceae</taxon>
        <taxon>Sclerotinia</taxon>
    </lineage>
</organism>
<dbReference type="GO" id="GO:0034965">
    <property type="term" value="P:intronic box C/D snoRNA processing"/>
    <property type="evidence" value="ECO:0007669"/>
    <property type="project" value="TreeGrafter"/>
</dbReference>
<dbReference type="Pfam" id="PF08228">
    <property type="entry name" value="RNase_P_pop3"/>
    <property type="match status" value="1"/>
</dbReference>
<accession>A0A8H2VUP7</accession>
<dbReference type="EMBL" id="CAJHIA010000013">
    <property type="protein sequence ID" value="CAD6444907.1"/>
    <property type="molecule type" value="Genomic_DNA"/>
</dbReference>
<reference evidence="2" key="1">
    <citation type="submission" date="2020-10" db="EMBL/GenBank/DDBJ databases">
        <authorList>
            <person name="Kusch S."/>
        </authorList>
    </citation>
    <scope>NUCLEOTIDE SEQUENCE</scope>
    <source>
        <strain evidence="2">SwB9</strain>
    </source>
</reference>
<dbReference type="PANTHER" id="PTHR28272">
    <property type="entry name" value="RIBONUCLEASES P/MRP PROTEIN SUBUNIT POP3"/>
    <property type="match status" value="1"/>
</dbReference>
<name>A0A8H2VUP7_9HELO</name>
<dbReference type="OrthoDB" id="20109at2759"/>
<comment type="caution">
    <text evidence="2">The sequence shown here is derived from an EMBL/GenBank/DDBJ whole genome shotgun (WGS) entry which is preliminary data.</text>
</comment>
<dbReference type="InterPro" id="IPR013241">
    <property type="entry name" value="RNase_P_Pop3"/>
</dbReference>
<protein>
    <submittedName>
        <fullName evidence="2">9c8925b4-2850-48a5-b9be-cb44fb5fa038</fullName>
    </submittedName>
</protein>
<evidence type="ECO:0000256" key="1">
    <source>
        <dbReference type="SAM" id="MobiDB-lite"/>
    </source>
</evidence>
<evidence type="ECO:0000313" key="2">
    <source>
        <dbReference type="EMBL" id="CAD6444907.1"/>
    </source>
</evidence>
<dbReference type="PANTHER" id="PTHR28272:SF1">
    <property type="entry name" value="RIBONUCLEASES P_MRP PROTEIN SUBUNIT POP3"/>
    <property type="match status" value="1"/>
</dbReference>
<dbReference type="GO" id="GO:0006364">
    <property type="term" value="P:rRNA processing"/>
    <property type="evidence" value="ECO:0007669"/>
    <property type="project" value="InterPro"/>
</dbReference>
<dbReference type="GO" id="GO:0000171">
    <property type="term" value="F:ribonuclease MRP activity"/>
    <property type="evidence" value="ECO:0007669"/>
    <property type="project" value="TreeGrafter"/>
</dbReference>
<dbReference type="GO" id="GO:0008033">
    <property type="term" value="P:tRNA processing"/>
    <property type="evidence" value="ECO:0007669"/>
    <property type="project" value="InterPro"/>
</dbReference>
<dbReference type="GO" id="GO:0005829">
    <property type="term" value="C:cytosol"/>
    <property type="evidence" value="ECO:0007669"/>
    <property type="project" value="TreeGrafter"/>
</dbReference>
<dbReference type="Proteomes" id="UP000624404">
    <property type="component" value="Unassembled WGS sequence"/>
</dbReference>
<dbReference type="GO" id="GO:0000172">
    <property type="term" value="C:ribonuclease MRP complex"/>
    <property type="evidence" value="ECO:0007669"/>
    <property type="project" value="TreeGrafter"/>
</dbReference>
<feature type="region of interest" description="Disordered" evidence="1">
    <location>
        <begin position="1"/>
        <end position="35"/>
    </location>
</feature>
<proteinExistence type="predicted"/>
<keyword evidence="3" id="KW-1185">Reference proteome</keyword>
<dbReference type="AlphaFoldDB" id="A0A8H2VUP7"/>
<dbReference type="GO" id="GO:0004526">
    <property type="term" value="F:ribonuclease P activity"/>
    <property type="evidence" value="ECO:0007669"/>
    <property type="project" value="TreeGrafter"/>
</dbReference>